<keyword evidence="1" id="KW-0732">Signal</keyword>
<proteinExistence type="predicted"/>
<dbReference type="Proteomes" id="UP001463665">
    <property type="component" value="Chromosome"/>
</dbReference>
<evidence type="ECO:0000313" key="2">
    <source>
        <dbReference type="EMBL" id="XAO75372.1"/>
    </source>
</evidence>
<organism evidence="2 3">
    <name type="scientific">Chryseobacterium endophyticum</name>
    <dbReference type="NCBI Taxonomy" id="1854762"/>
    <lineage>
        <taxon>Bacteria</taxon>
        <taxon>Pseudomonadati</taxon>
        <taxon>Bacteroidota</taxon>
        <taxon>Flavobacteriia</taxon>
        <taxon>Flavobacteriales</taxon>
        <taxon>Weeksellaceae</taxon>
        <taxon>Chryseobacterium group</taxon>
        <taxon>Chryseobacterium</taxon>
    </lineage>
</organism>
<dbReference type="AlphaFoldDB" id="A0AAU6WU22"/>
<feature type="chain" id="PRO_5043884902" description="Lipoprotein" evidence="1">
    <location>
        <begin position="22"/>
        <end position="210"/>
    </location>
</feature>
<feature type="signal peptide" evidence="1">
    <location>
        <begin position="1"/>
        <end position="21"/>
    </location>
</feature>
<evidence type="ECO:0000256" key="1">
    <source>
        <dbReference type="SAM" id="SignalP"/>
    </source>
</evidence>
<protein>
    <recommendedName>
        <fullName evidence="4">Lipoprotein</fullName>
    </recommendedName>
</protein>
<sequence>MGFKIKKNFFLLLLFSFLSCGNSNFGKFEGAGFSYQVIAGKTDIMRIRYTTDEGAPSIQLFDIKGNLKEKVTIAPYMGIGLTAIKNNTIQITYTVGQRDLNMFLSWFERNKDINPSRIGNYSIQYNYEIQNEYLENEGSKIDSLYIDKNTQMMYLFLKQKLIVKKPMYLFRVEPTEILLYDSSSKSYTPYIFTKNKNMVKDYFEKVLDLY</sequence>
<dbReference type="PROSITE" id="PS51257">
    <property type="entry name" value="PROKAR_LIPOPROTEIN"/>
    <property type="match status" value="1"/>
</dbReference>
<name>A0AAU6WU22_9FLAO</name>
<keyword evidence="3" id="KW-1185">Reference proteome</keyword>
<dbReference type="RefSeq" id="WP_345767098.1">
    <property type="nucleotide sequence ID" value="NZ_CP154834.1"/>
</dbReference>
<gene>
    <name evidence="2" type="ORF">AAFP95_05340</name>
</gene>
<reference evidence="2 3" key="1">
    <citation type="submission" date="2024-04" db="EMBL/GenBank/DDBJ databases">
        <title>Genome sequencing and assembly of rice foliar adapted Chryseobacterium endophyticum OsEnb-ALM-A6.</title>
        <authorList>
            <person name="Kumar S."/>
            <person name="Javed M."/>
            <person name="Chouhan V."/>
            <person name="Charishma K."/>
            <person name="Patel A."/>
            <person name="Kumar M."/>
            <person name="Sahu K.P."/>
            <person name="Kumar A."/>
        </authorList>
    </citation>
    <scope>NUCLEOTIDE SEQUENCE [LARGE SCALE GENOMIC DNA]</scope>
    <source>
        <strain evidence="2 3">OsEnb-ALM-A6</strain>
    </source>
</reference>
<dbReference type="EMBL" id="CP154834">
    <property type="protein sequence ID" value="XAO75372.1"/>
    <property type="molecule type" value="Genomic_DNA"/>
</dbReference>
<evidence type="ECO:0000313" key="3">
    <source>
        <dbReference type="Proteomes" id="UP001463665"/>
    </source>
</evidence>
<evidence type="ECO:0008006" key="4">
    <source>
        <dbReference type="Google" id="ProtNLM"/>
    </source>
</evidence>
<accession>A0AAU6WU22</accession>